<dbReference type="InterPro" id="IPR014529">
    <property type="entry name" value="UCP026631"/>
</dbReference>
<proteinExistence type="predicted"/>
<feature type="domain" description="YdbS-like PH" evidence="3">
    <location>
        <begin position="412"/>
        <end position="474"/>
    </location>
</feature>
<evidence type="ECO:0000259" key="3">
    <source>
        <dbReference type="Pfam" id="PF03703"/>
    </source>
</evidence>
<dbReference type="EMBL" id="NOWF01000003">
    <property type="protein sequence ID" value="OYD08411.1"/>
    <property type="molecule type" value="Genomic_DNA"/>
</dbReference>
<feature type="compositionally biased region" description="Basic and acidic residues" evidence="1">
    <location>
        <begin position="161"/>
        <end position="173"/>
    </location>
</feature>
<dbReference type="PIRSF" id="PIRSF026631">
    <property type="entry name" value="UCP026631"/>
    <property type="match status" value="1"/>
</dbReference>
<evidence type="ECO:0000313" key="5">
    <source>
        <dbReference type="Proteomes" id="UP000215459"/>
    </source>
</evidence>
<dbReference type="AlphaFoldDB" id="A0A235B829"/>
<evidence type="ECO:0000256" key="1">
    <source>
        <dbReference type="SAM" id="MobiDB-lite"/>
    </source>
</evidence>
<dbReference type="Pfam" id="PF03703">
    <property type="entry name" value="bPH_2"/>
    <property type="match status" value="3"/>
</dbReference>
<feature type="transmembrane region" description="Helical" evidence="2">
    <location>
        <begin position="20"/>
        <end position="37"/>
    </location>
</feature>
<feature type="transmembrane region" description="Helical" evidence="2">
    <location>
        <begin position="363"/>
        <end position="381"/>
    </location>
</feature>
<feature type="domain" description="YdbS-like PH" evidence="3">
    <location>
        <begin position="260"/>
        <end position="332"/>
    </location>
</feature>
<keyword evidence="2" id="KW-0812">Transmembrane</keyword>
<comment type="caution">
    <text evidence="4">The sequence shown here is derived from an EMBL/GenBank/DDBJ whole genome shotgun (WGS) entry which is preliminary data.</text>
</comment>
<dbReference type="PANTHER" id="PTHR34473:SF2">
    <property type="entry name" value="UPF0699 TRANSMEMBRANE PROTEIN YDBT"/>
    <property type="match status" value="1"/>
</dbReference>
<protein>
    <recommendedName>
        <fullName evidence="3">YdbS-like PH domain-containing protein</fullName>
    </recommendedName>
</protein>
<gene>
    <name evidence="4" type="ORF">CHM34_06135</name>
</gene>
<sequence>MNKPRRLHPSTILVTIIKNIKELLYPLLVSFGISLFSEDMGQKLIWVLTGSSAVLIWIIANSFLRWYRQVYYLENDEFRIEKGAWLKRKIYIPLERIQSVDDVERIWHRLFGVVQLQIETASSESEPEAVLAAVTKRDAAKLKRALFRRPRAGKQSPSAGEGEKLSIENQPDRPRLRLSHRRLLIAGLTSGRIGVMLAVLGPLFSIVIDLIDLDTAFFESIFRSAAPFFSLGGVIVLVLIGALGAWLLSIGSTVILEAGFTVRHDGNYLFIERGLLERRRTSLPLKKIQAVHLVESVLRQPFGFVTIQVESAGYGGESDQRVVCFPLLKRSEIDTFLADFLPEFAPASRMGIRPLPSRVRKRMIGYSLPITAGLAGTAWYFSPSWGGYAFFLPLLDALYGYWRFKSGGWQVEKGVAVFRSRLINRRTVFLPRRAIQSRTLSQNPLTRRAGLAVFQARLASGNQYESKLLERTDAVTMIRETDPEPNRTSA</sequence>
<accession>A0A235B829</accession>
<name>A0A235B829_9BACL</name>
<dbReference type="Proteomes" id="UP000215459">
    <property type="component" value="Unassembled WGS sequence"/>
</dbReference>
<feature type="domain" description="YdbS-like PH" evidence="3">
    <location>
        <begin position="66"/>
        <end position="145"/>
    </location>
</feature>
<dbReference type="PANTHER" id="PTHR34473">
    <property type="entry name" value="UPF0699 TRANSMEMBRANE PROTEIN YDBS"/>
    <property type="match status" value="1"/>
</dbReference>
<keyword evidence="2" id="KW-1133">Transmembrane helix</keyword>
<feature type="transmembrane region" description="Helical" evidence="2">
    <location>
        <begin position="228"/>
        <end position="248"/>
    </location>
</feature>
<evidence type="ECO:0000313" key="4">
    <source>
        <dbReference type="EMBL" id="OYD08411.1"/>
    </source>
</evidence>
<dbReference type="InterPro" id="IPR005182">
    <property type="entry name" value="YdbS-like_PH"/>
</dbReference>
<feature type="region of interest" description="Disordered" evidence="1">
    <location>
        <begin position="149"/>
        <end position="173"/>
    </location>
</feature>
<dbReference type="OrthoDB" id="2195155at2"/>
<feature type="transmembrane region" description="Helical" evidence="2">
    <location>
        <begin position="43"/>
        <end position="64"/>
    </location>
</feature>
<keyword evidence="2" id="KW-0472">Membrane</keyword>
<keyword evidence="5" id="KW-1185">Reference proteome</keyword>
<dbReference type="RefSeq" id="WP_094263716.1">
    <property type="nucleotide sequence ID" value="NZ_NOWF01000003.1"/>
</dbReference>
<reference evidence="4 5" key="1">
    <citation type="submission" date="2017-07" db="EMBL/GenBank/DDBJ databases">
        <title>The genome sequence of Paludifilum halophilum highlights mechanisms for microbial adaptation to high salt environemnts.</title>
        <authorList>
            <person name="Belbahri L."/>
        </authorList>
    </citation>
    <scope>NUCLEOTIDE SEQUENCE [LARGE SCALE GENOMIC DNA]</scope>
    <source>
        <strain evidence="4 5">DSM 102817</strain>
    </source>
</reference>
<feature type="transmembrane region" description="Helical" evidence="2">
    <location>
        <begin position="183"/>
        <end position="208"/>
    </location>
</feature>
<organism evidence="4 5">
    <name type="scientific">Paludifilum halophilum</name>
    <dbReference type="NCBI Taxonomy" id="1642702"/>
    <lineage>
        <taxon>Bacteria</taxon>
        <taxon>Bacillati</taxon>
        <taxon>Bacillota</taxon>
        <taxon>Bacilli</taxon>
        <taxon>Bacillales</taxon>
        <taxon>Thermoactinomycetaceae</taxon>
        <taxon>Paludifilum</taxon>
    </lineage>
</organism>
<evidence type="ECO:0000256" key="2">
    <source>
        <dbReference type="SAM" id="Phobius"/>
    </source>
</evidence>